<sequence>MARTFTIADIAAETAAGALMNAANDIASVVARSTCGWNAQQDPFYEPLSLTEEQISEQMAKAEALMNAAAQILGTNQRTWSDKLLEKANADIAEQAKKITSM</sequence>
<gene>
    <name evidence="1" type="ORF">PRL19_08665</name>
</gene>
<evidence type="ECO:0000313" key="2">
    <source>
        <dbReference type="Proteomes" id="UP001216899"/>
    </source>
</evidence>
<organism evidence="1 2">
    <name type="scientific">Paracoccus marcusii</name>
    <dbReference type="NCBI Taxonomy" id="59779"/>
    <lineage>
        <taxon>Bacteria</taxon>
        <taxon>Pseudomonadati</taxon>
        <taxon>Pseudomonadota</taxon>
        <taxon>Alphaproteobacteria</taxon>
        <taxon>Rhodobacterales</taxon>
        <taxon>Paracoccaceae</taxon>
        <taxon>Paracoccus</taxon>
    </lineage>
</organism>
<reference evidence="1 2" key="1">
    <citation type="submission" date="2023-02" db="EMBL/GenBank/DDBJ databases">
        <title>Whole genome sequenc of Paracoccus marcusii MBLB0836.</title>
        <authorList>
            <person name="Seo M.-J."/>
            <person name="Cho E.-S."/>
            <person name="Hwang C.Y."/>
        </authorList>
    </citation>
    <scope>NUCLEOTIDE SEQUENCE [LARGE SCALE GENOMIC DNA]</scope>
    <source>
        <strain evidence="1 2">MBLB0836</strain>
    </source>
</reference>
<proteinExistence type="predicted"/>
<dbReference type="Proteomes" id="UP001216899">
    <property type="component" value="Chromosome"/>
</dbReference>
<accession>A0ABY7UN76</accession>
<protein>
    <submittedName>
        <fullName evidence="1">Uncharacterized protein</fullName>
    </submittedName>
</protein>
<dbReference type="EMBL" id="CP117466">
    <property type="protein sequence ID" value="WDA11391.1"/>
    <property type="molecule type" value="Genomic_DNA"/>
</dbReference>
<keyword evidence="2" id="KW-1185">Reference proteome</keyword>
<name>A0ABY7UN76_9RHOB</name>
<evidence type="ECO:0000313" key="1">
    <source>
        <dbReference type="EMBL" id="WDA11391.1"/>
    </source>
</evidence>
<dbReference type="RefSeq" id="WP_273742647.1">
    <property type="nucleotide sequence ID" value="NZ_CP117466.1"/>
</dbReference>